<feature type="region of interest" description="Disordered" evidence="1">
    <location>
        <begin position="61"/>
        <end position="82"/>
    </location>
</feature>
<protein>
    <submittedName>
        <fullName evidence="2">DUF2795 domain-containing protein</fullName>
    </submittedName>
</protein>
<evidence type="ECO:0000313" key="2">
    <source>
        <dbReference type="EMBL" id="WIM88001.1"/>
    </source>
</evidence>
<feature type="compositionally biased region" description="Acidic residues" evidence="1">
    <location>
        <begin position="62"/>
        <end position="72"/>
    </location>
</feature>
<keyword evidence="3" id="KW-1185">Reference proteome</keyword>
<organism evidence="2 3">
    <name type="scientific">Candidatus Mycobacterium wuenschmannii</name>
    <dbReference type="NCBI Taxonomy" id="3027808"/>
    <lineage>
        <taxon>Bacteria</taxon>
        <taxon>Bacillati</taxon>
        <taxon>Actinomycetota</taxon>
        <taxon>Actinomycetes</taxon>
        <taxon>Mycobacteriales</taxon>
        <taxon>Mycobacteriaceae</taxon>
        <taxon>Mycobacterium</taxon>
    </lineage>
</organism>
<dbReference type="EMBL" id="CP126981">
    <property type="protein sequence ID" value="WIM88001.1"/>
    <property type="molecule type" value="Genomic_DNA"/>
</dbReference>
<dbReference type="Proteomes" id="UP001236585">
    <property type="component" value="Chromosome"/>
</dbReference>
<sequence>MVYLDSLPSGLGELSYHASRGDVLANATRAGCGQGIVDVLSQLPACIYANSREVLASIPIVGDDEPTGESEETAGSTRCAPGHISGDKTADVACPVCADPDRELRLDGPTNSFGAP</sequence>
<reference evidence="2 3" key="1">
    <citation type="journal article" date="2023" name="Microbiol. Resour. Announc.">
        <title>Complete Genome Sequence of Mycobacterium wuenschmanii, a novel Nontuberculous Mycobacterium Isolated from a captive population of Amazon Milk Frogs.</title>
        <authorList>
            <person name="Hicks J."/>
            <person name="Zeineldin M."/>
            <person name="Ward H."/>
            <person name="Wuenschmann A."/>
            <person name="Camp P."/>
            <person name="Farrell D."/>
            <person name="Lehman K."/>
            <person name="Thacker T."/>
            <person name="Cuthbert E."/>
        </authorList>
    </citation>
    <scope>NUCLEOTIDE SEQUENCE [LARGE SCALE GENOMIC DNA]</scope>
    <source>
        <strain evidence="2 3">Wuenschmanii</strain>
    </source>
</reference>
<gene>
    <name evidence="2" type="ORF">PT015_00220</name>
</gene>
<evidence type="ECO:0000313" key="3">
    <source>
        <dbReference type="Proteomes" id="UP001236585"/>
    </source>
</evidence>
<accession>A0ABY8VY21</accession>
<proteinExistence type="predicted"/>
<name>A0ABY8VY21_9MYCO</name>
<evidence type="ECO:0000256" key="1">
    <source>
        <dbReference type="SAM" id="MobiDB-lite"/>
    </source>
</evidence>
<dbReference type="RefSeq" id="WP_285187978.1">
    <property type="nucleotide sequence ID" value="NZ_CP126981.1"/>
</dbReference>